<keyword evidence="3" id="KW-1185">Reference proteome</keyword>
<reference evidence="2" key="1">
    <citation type="submission" date="2023-01" db="EMBL/GenBank/DDBJ databases">
        <authorList>
            <person name="Van Ghelder C."/>
            <person name="Rancurel C."/>
        </authorList>
    </citation>
    <scope>NUCLEOTIDE SEQUENCE</scope>
    <source>
        <strain evidence="2">CNCM I-4278</strain>
    </source>
</reference>
<feature type="compositionally biased region" description="Low complexity" evidence="1">
    <location>
        <begin position="163"/>
        <end position="180"/>
    </location>
</feature>
<evidence type="ECO:0000256" key="1">
    <source>
        <dbReference type="SAM" id="MobiDB-lite"/>
    </source>
</evidence>
<comment type="caution">
    <text evidence="2">The sequence shown here is derived from an EMBL/GenBank/DDBJ whole genome shotgun (WGS) entry which is preliminary data.</text>
</comment>
<sequence length="435" mass="46942">MFTPHHSSPLARTPRPRNLHLSPFPTGSALKLWDEDDRRAVENPRRETICSSSTLQTPKSTRFSSDTVLGIIKSYDPHSSPRVPCPSPPVAASPQLESGFNAHSQPPAHLVSGVDEPLCKTCKTPMTTVFGDCETCKNITSTIPSLFAADSAFPTTISTAAPTTTVSTTTNNTANTDLTSRNLRLLETAKSPEGKPRRPSMPSLHLSDLPIRLSPLRSPLRLPTSPRSPEEAARPRKSSLRSSQHNAFPCIEDAGNPGHFPAAHPSAPSTPPSASRGVAAGLSYHTPLNSPPYSLAHVRNPSEPLPTYGYASYRHMSITSTESSTLFSGVTQSPTTPTTTASTRRESQASVGLQRMISAWDDWDSDGEEEKAGLVKYWRGRRWRSSRGSLGGIGAGRRESVGSEEVEQQQRENGGGSGRKRRGFVRVISCGCVKS</sequence>
<feature type="region of interest" description="Disordered" evidence="1">
    <location>
        <begin position="1"/>
        <end position="28"/>
    </location>
</feature>
<name>A0A9W4UKF2_9PLEO</name>
<dbReference type="EMBL" id="CAOQHR010000006">
    <property type="protein sequence ID" value="CAI6335863.1"/>
    <property type="molecule type" value="Genomic_DNA"/>
</dbReference>
<dbReference type="OrthoDB" id="3795190at2759"/>
<dbReference type="AlphaFoldDB" id="A0A9W4UKF2"/>
<evidence type="ECO:0000313" key="2">
    <source>
        <dbReference type="EMBL" id="CAI6335863.1"/>
    </source>
</evidence>
<accession>A0A9W4UKF2</accession>
<feature type="compositionally biased region" description="Low complexity" evidence="1">
    <location>
        <begin position="331"/>
        <end position="342"/>
    </location>
</feature>
<feature type="region of interest" description="Disordered" evidence="1">
    <location>
        <begin position="388"/>
        <end position="421"/>
    </location>
</feature>
<feature type="region of interest" description="Disordered" evidence="1">
    <location>
        <begin position="325"/>
        <end position="350"/>
    </location>
</feature>
<evidence type="ECO:0000313" key="3">
    <source>
        <dbReference type="Proteomes" id="UP001152607"/>
    </source>
</evidence>
<protein>
    <submittedName>
        <fullName evidence="2">Uncharacterized protein</fullName>
    </submittedName>
</protein>
<proteinExistence type="predicted"/>
<dbReference type="Proteomes" id="UP001152607">
    <property type="component" value="Unassembled WGS sequence"/>
</dbReference>
<feature type="compositionally biased region" description="Low complexity" evidence="1">
    <location>
        <begin position="206"/>
        <end position="227"/>
    </location>
</feature>
<gene>
    <name evidence="2" type="ORF">PDIGIT_LOCUS8951</name>
</gene>
<feature type="region of interest" description="Disordered" evidence="1">
    <location>
        <begin position="163"/>
        <end position="277"/>
    </location>
</feature>
<feature type="compositionally biased region" description="Low complexity" evidence="1">
    <location>
        <begin position="261"/>
        <end position="275"/>
    </location>
</feature>
<organism evidence="2 3">
    <name type="scientific">Periconia digitata</name>
    <dbReference type="NCBI Taxonomy" id="1303443"/>
    <lineage>
        <taxon>Eukaryota</taxon>
        <taxon>Fungi</taxon>
        <taxon>Dikarya</taxon>
        <taxon>Ascomycota</taxon>
        <taxon>Pezizomycotina</taxon>
        <taxon>Dothideomycetes</taxon>
        <taxon>Pleosporomycetidae</taxon>
        <taxon>Pleosporales</taxon>
        <taxon>Massarineae</taxon>
        <taxon>Periconiaceae</taxon>
        <taxon>Periconia</taxon>
    </lineage>
</organism>